<evidence type="ECO:0000256" key="1">
    <source>
        <dbReference type="ARBA" id="ARBA00004651"/>
    </source>
</evidence>
<evidence type="ECO:0000256" key="5">
    <source>
        <dbReference type="ARBA" id="ARBA00022692"/>
    </source>
</evidence>
<proteinExistence type="inferred from homology"/>
<evidence type="ECO:0000256" key="6">
    <source>
        <dbReference type="ARBA" id="ARBA00022989"/>
    </source>
</evidence>
<dbReference type="PANTHER" id="PTHR30003">
    <property type="entry name" value="L-LACTATE PERMEASE"/>
    <property type="match status" value="1"/>
</dbReference>
<feature type="transmembrane region" description="Helical" evidence="8">
    <location>
        <begin position="213"/>
        <end position="233"/>
    </location>
</feature>
<feature type="transmembrane region" description="Helical" evidence="8">
    <location>
        <begin position="118"/>
        <end position="138"/>
    </location>
</feature>
<dbReference type="KEGG" id="lje:BUE77_07675"/>
<sequence>MWIKFIFALIPIIWLITSLGVLKMAATKATMIGLIITIILALFSFNMPLINVFSATLEGALMALFPIIYVIVAALFTYNVTNKSGSLKVIQDLLSSISTDKRILVLIIAWGFGGFLEAIAGFGTAVAIPAGILIAFGIDPIRASVICLIANTTPTAFGAIGLPVITLANITQINGSELSTYVTFELFPLIVVIPFILVILVENSLKAIKGVAGICLASGFAFALPQIIVAKFVGPELPAIVGAIFSIVVTIFLAKLRKQNEKQTEGKKEKSQSFAQVLKAMSPFILVFVFVLLASPLVPSINQLLNQFIIKFSIGKGSFKFAYLASPGTLIIIATIIGGLIEKIKLQELSKIFIVTIKGLGKTTLTVCTIVALAKVMGYSGMTNALAVSLVALMGPVYPLVAPLIGAIGTFITGSDTSANVLFGNLQLSAAQSLGANVDWVVASNMVGATAGKMISPQSIAVATASTGLEGHEGELLKQALKWFSLYLIVICLYLFGLGIILGMLKY</sequence>
<feature type="transmembrane region" description="Helical" evidence="8">
    <location>
        <begin position="277"/>
        <end position="301"/>
    </location>
</feature>
<dbReference type="NCBIfam" id="TIGR00795">
    <property type="entry name" value="lctP"/>
    <property type="match status" value="1"/>
</dbReference>
<keyword evidence="3 8" id="KW-0813">Transport</keyword>
<evidence type="ECO:0000313" key="10">
    <source>
        <dbReference type="EMBL" id="MEL0565370.1"/>
    </source>
</evidence>
<dbReference type="Proteomes" id="UP000327236">
    <property type="component" value="Unassembled WGS sequence"/>
</dbReference>
<organism evidence="9 11">
    <name type="scientific">Lactobacillus jensenii</name>
    <dbReference type="NCBI Taxonomy" id="109790"/>
    <lineage>
        <taxon>Bacteria</taxon>
        <taxon>Bacillati</taxon>
        <taxon>Bacillota</taxon>
        <taxon>Bacilli</taxon>
        <taxon>Lactobacillales</taxon>
        <taxon>Lactobacillaceae</taxon>
        <taxon>Lactobacillus</taxon>
    </lineage>
</organism>
<keyword evidence="12" id="KW-1185">Reference proteome</keyword>
<dbReference type="PANTHER" id="PTHR30003:SF0">
    <property type="entry name" value="GLYCOLATE PERMEASE GLCA-RELATED"/>
    <property type="match status" value="1"/>
</dbReference>
<dbReference type="Proteomes" id="UP001385848">
    <property type="component" value="Unassembled WGS sequence"/>
</dbReference>
<dbReference type="RefSeq" id="WP_006588763.1">
    <property type="nucleotide sequence ID" value="NZ_CATOUV010000001.1"/>
</dbReference>
<feature type="transmembrane region" description="Helical" evidence="8">
    <location>
        <begin position="239"/>
        <end position="256"/>
    </location>
</feature>
<feature type="transmembrane region" description="Helical" evidence="8">
    <location>
        <begin position="59"/>
        <end position="81"/>
    </location>
</feature>
<accession>A0A5N1IKX4</accession>
<keyword evidence="6 8" id="KW-1133">Transmembrane helix</keyword>
<evidence type="ECO:0000256" key="4">
    <source>
        <dbReference type="ARBA" id="ARBA00022475"/>
    </source>
</evidence>
<protein>
    <recommendedName>
        <fullName evidence="8">L-lactate permease</fullName>
    </recommendedName>
</protein>
<reference evidence="10 12" key="2">
    <citation type="submission" date="2024-04" db="EMBL/GenBank/DDBJ databases">
        <title>Three lactobacilli isolated from voided urine samples from females with type 2 diabetes.</title>
        <authorList>
            <person name="Kula A."/>
            <person name="Stegman N."/>
            <person name="Putonti C."/>
        </authorList>
    </citation>
    <scope>NUCLEOTIDE SEQUENCE [LARGE SCALE GENOMIC DNA]</scope>
    <source>
        <strain evidence="10 12">1855</strain>
    </source>
</reference>
<feature type="transmembrane region" description="Helical" evidence="8">
    <location>
        <begin position="6"/>
        <end position="25"/>
    </location>
</feature>
<dbReference type="GO" id="GO:0015295">
    <property type="term" value="F:solute:proton symporter activity"/>
    <property type="evidence" value="ECO:0007669"/>
    <property type="project" value="TreeGrafter"/>
</dbReference>
<dbReference type="Pfam" id="PF02652">
    <property type="entry name" value="Lactate_perm"/>
    <property type="match status" value="1"/>
</dbReference>
<name>A0A5N1IKX4_LACJE</name>
<evidence type="ECO:0000256" key="7">
    <source>
        <dbReference type="ARBA" id="ARBA00023136"/>
    </source>
</evidence>
<dbReference type="InterPro" id="IPR003804">
    <property type="entry name" value="Lactate_perm"/>
</dbReference>
<feature type="transmembrane region" description="Helical" evidence="8">
    <location>
        <begin position="145"/>
        <end position="168"/>
    </location>
</feature>
<keyword evidence="4 8" id="KW-1003">Cell membrane</keyword>
<evidence type="ECO:0000313" key="12">
    <source>
        <dbReference type="Proteomes" id="UP001385848"/>
    </source>
</evidence>
<dbReference type="EMBL" id="JBBVUL010000009">
    <property type="protein sequence ID" value="MEL0565370.1"/>
    <property type="molecule type" value="Genomic_DNA"/>
</dbReference>
<feature type="transmembrane region" description="Helical" evidence="8">
    <location>
        <begin position="32"/>
        <end position="53"/>
    </location>
</feature>
<dbReference type="AlphaFoldDB" id="A0A5N1IKX4"/>
<evidence type="ECO:0000313" key="11">
    <source>
        <dbReference type="Proteomes" id="UP000327236"/>
    </source>
</evidence>
<dbReference type="GO" id="GO:0005886">
    <property type="term" value="C:plasma membrane"/>
    <property type="evidence" value="ECO:0007669"/>
    <property type="project" value="UniProtKB-SubCell"/>
</dbReference>
<dbReference type="GO" id="GO:0015129">
    <property type="term" value="F:lactate transmembrane transporter activity"/>
    <property type="evidence" value="ECO:0007669"/>
    <property type="project" value="UniProtKB-UniRule"/>
</dbReference>
<comment type="function">
    <text evidence="8">Uptake of L-lactate across the membrane. Can also transport D-lactate and glycolate.</text>
</comment>
<feature type="transmembrane region" description="Helical" evidence="8">
    <location>
        <begin position="386"/>
        <end position="412"/>
    </location>
</feature>
<feature type="transmembrane region" description="Helical" evidence="8">
    <location>
        <begin position="321"/>
        <end position="341"/>
    </location>
</feature>
<comment type="subcellular location">
    <subcellularLocation>
        <location evidence="1 8">Cell membrane</location>
        <topology evidence="1 8">Multi-pass membrane protein</topology>
    </subcellularLocation>
</comment>
<keyword evidence="5 8" id="KW-0812">Transmembrane</keyword>
<keyword evidence="7 8" id="KW-0472">Membrane</keyword>
<feature type="transmembrane region" description="Helical" evidence="8">
    <location>
        <begin position="353"/>
        <end position="374"/>
    </location>
</feature>
<evidence type="ECO:0000256" key="8">
    <source>
        <dbReference type="RuleBase" id="RU365092"/>
    </source>
</evidence>
<dbReference type="GeneID" id="31743597"/>
<comment type="similarity">
    <text evidence="2 8">Belongs to the lactate permease family.</text>
</comment>
<feature type="transmembrane region" description="Helical" evidence="8">
    <location>
        <begin position="180"/>
        <end position="201"/>
    </location>
</feature>
<dbReference type="EMBL" id="VYWW01000004">
    <property type="protein sequence ID" value="KAA9324060.1"/>
    <property type="molecule type" value="Genomic_DNA"/>
</dbReference>
<evidence type="ECO:0000256" key="3">
    <source>
        <dbReference type="ARBA" id="ARBA00022448"/>
    </source>
</evidence>
<comment type="caution">
    <text evidence="9">The sequence shown here is derived from an EMBL/GenBank/DDBJ whole genome shotgun (WGS) entry which is preliminary data.</text>
</comment>
<feature type="transmembrane region" description="Helical" evidence="8">
    <location>
        <begin position="484"/>
        <end position="505"/>
    </location>
</feature>
<reference evidence="9 11" key="1">
    <citation type="submission" date="2019-09" db="EMBL/GenBank/DDBJ databases">
        <title>Draft genome sequence assemblies of isolates from the urinary tract.</title>
        <authorList>
            <person name="Mores C.R."/>
            <person name="Putonti C."/>
            <person name="Wolfe A.J."/>
        </authorList>
    </citation>
    <scope>NUCLEOTIDE SEQUENCE [LARGE SCALE GENOMIC DNA]</scope>
    <source>
        <strain evidence="9 11">UMB246</strain>
    </source>
</reference>
<evidence type="ECO:0000256" key="2">
    <source>
        <dbReference type="ARBA" id="ARBA00010100"/>
    </source>
</evidence>
<gene>
    <name evidence="10" type="ORF">AAC431_05450</name>
    <name evidence="9" type="ORF">F6H94_01495</name>
</gene>
<dbReference type="OrthoDB" id="9761056at2"/>
<evidence type="ECO:0000313" key="9">
    <source>
        <dbReference type="EMBL" id="KAA9324060.1"/>
    </source>
</evidence>